<evidence type="ECO:0000313" key="3">
    <source>
        <dbReference type="Proteomes" id="UP000616779"/>
    </source>
</evidence>
<protein>
    <submittedName>
        <fullName evidence="2">Uncharacterized protein</fullName>
    </submittedName>
</protein>
<evidence type="ECO:0000256" key="1">
    <source>
        <dbReference type="SAM" id="Phobius"/>
    </source>
</evidence>
<keyword evidence="1" id="KW-0472">Membrane</keyword>
<evidence type="ECO:0000313" key="2">
    <source>
        <dbReference type="EMBL" id="NOU71819.1"/>
    </source>
</evidence>
<keyword evidence="1" id="KW-1133">Transmembrane helix</keyword>
<sequence length="94" mass="10869">MAALSILWIAGQMFGLHIPDYEAIGWYLLFVCFVFFLVQTTVVSWLGVAGMLLFVLVFFFETPLLGVPPELLPAFSRRFLYDWLPLRFAFNIFP</sequence>
<gene>
    <name evidence="2" type="ORF">GC098_10370</name>
</gene>
<proteinExistence type="predicted"/>
<comment type="caution">
    <text evidence="2">The sequence shown here is derived from an EMBL/GenBank/DDBJ whole genome shotgun (WGS) entry which is preliminary data.</text>
</comment>
<dbReference type="Proteomes" id="UP000616779">
    <property type="component" value="Unassembled WGS sequence"/>
</dbReference>
<organism evidence="2 3">
    <name type="scientific">Paenibacillus phytorum</name>
    <dbReference type="NCBI Taxonomy" id="2654977"/>
    <lineage>
        <taxon>Bacteria</taxon>
        <taxon>Bacillati</taxon>
        <taxon>Bacillota</taxon>
        <taxon>Bacilli</taxon>
        <taxon>Bacillales</taxon>
        <taxon>Paenibacillaceae</taxon>
        <taxon>Paenibacillus</taxon>
    </lineage>
</organism>
<dbReference type="EMBL" id="WHOA01000082">
    <property type="protein sequence ID" value="NOU71819.1"/>
    <property type="molecule type" value="Genomic_DNA"/>
</dbReference>
<keyword evidence="3" id="KW-1185">Reference proteome</keyword>
<reference evidence="2 3" key="1">
    <citation type="submission" date="2019-10" db="EMBL/GenBank/DDBJ databases">
        <title>Description of Paenibacillus terrestris sp. nov.</title>
        <authorList>
            <person name="Carlier A."/>
            <person name="Qi S."/>
        </authorList>
    </citation>
    <scope>NUCLEOTIDE SEQUENCE [LARGE SCALE GENOMIC DNA]</scope>
    <source>
        <strain evidence="2 3">LMG 31458</strain>
    </source>
</reference>
<feature type="transmembrane region" description="Helical" evidence="1">
    <location>
        <begin position="25"/>
        <end position="58"/>
    </location>
</feature>
<keyword evidence="1" id="KW-0812">Transmembrane</keyword>
<name>A0ABX1XTV1_9BACL</name>
<accession>A0ABX1XTV1</accession>